<accession>A0A914DXI4</accession>
<dbReference type="AlphaFoldDB" id="A0A914DXI4"/>
<dbReference type="WBParaSite" id="ACRNAN_scaffold432.g18074.t1">
    <property type="protein sequence ID" value="ACRNAN_scaffold432.g18074.t1"/>
    <property type="gene ID" value="ACRNAN_scaffold432.g18074"/>
</dbReference>
<keyword evidence="1" id="KW-1185">Reference proteome</keyword>
<name>A0A914DXI4_9BILA</name>
<sequence>MSSADHIVWYIHDIQNYDVVFGSRMLIVPHNPNTEFWKSGSSITVKLNAISSSSSANPEYPIFRKIHLIAVEHKHYSQLKDWIANQLKWESEWGRNFSSIAQAEAYIRNTYAMR</sequence>
<organism evidence="1 2">
    <name type="scientific">Acrobeloides nanus</name>
    <dbReference type="NCBI Taxonomy" id="290746"/>
    <lineage>
        <taxon>Eukaryota</taxon>
        <taxon>Metazoa</taxon>
        <taxon>Ecdysozoa</taxon>
        <taxon>Nematoda</taxon>
        <taxon>Chromadorea</taxon>
        <taxon>Rhabditida</taxon>
        <taxon>Tylenchina</taxon>
        <taxon>Cephalobomorpha</taxon>
        <taxon>Cephaloboidea</taxon>
        <taxon>Cephalobidae</taxon>
        <taxon>Acrobeloides</taxon>
    </lineage>
</organism>
<evidence type="ECO:0000313" key="2">
    <source>
        <dbReference type="WBParaSite" id="ACRNAN_scaffold432.g18074.t1"/>
    </source>
</evidence>
<protein>
    <submittedName>
        <fullName evidence="2">Uncharacterized protein</fullName>
    </submittedName>
</protein>
<reference evidence="2" key="1">
    <citation type="submission" date="2022-11" db="UniProtKB">
        <authorList>
            <consortium name="WormBaseParasite"/>
        </authorList>
    </citation>
    <scope>IDENTIFICATION</scope>
</reference>
<dbReference type="Proteomes" id="UP000887540">
    <property type="component" value="Unplaced"/>
</dbReference>
<proteinExistence type="predicted"/>
<evidence type="ECO:0000313" key="1">
    <source>
        <dbReference type="Proteomes" id="UP000887540"/>
    </source>
</evidence>